<comment type="caution">
    <text evidence="1">The sequence shown here is derived from an EMBL/GenBank/DDBJ whole genome shotgun (WGS) entry which is preliminary data.</text>
</comment>
<dbReference type="Proteomes" id="UP000018438">
    <property type="component" value="Unassembled WGS sequence"/>
</dbReference>
<gene>
    <name evidence="1" type="ORF">F965_00090</name>
</gene>
<reference evidence="1 2" key="1">
    <citation type="submission" date="2013-02" db="EMBL/GenBank/DDBJ databases">
        <title>The Genome Sequence of Acinetobacter schindleri NIPH 900.</title>
        <authorList>
            <consortium name="The Broad Institute Genome Sequencing Platform"/>
            <consortium name="The Broad Institute Genome Sequencing Center for Infectious Disease"/>
            <person name="Cerqueira G."/>
            <person name="Feldgarden M."/>
            <person name="Courvalin P."/>
            <person name="Perichon B."/>
            <person name="Grillot-Courvalin C."/>
            <person name="Clermont D."/>
            <person name="Rocha E."/>
            <person name="Yoon E.-J."/>
            <person name="Nemec A."/>
            <person name="Walker B."/>
            <person name="Young S.K."/>
            <person name="Zeng Q."/>
            <person name="Gargeya S."/>
            <person name="Fitzgerald M."/>
            <person name="Haas B."/>
            <person name="Abouelleil A."/>
            <person name="Alvarado L."/>
            <person name="Arachchi H.M."/>
            <person name="Berlin A.M."/>
            <person name="Chapman S.B."/>
            <person name="Dewar J."/>
            <person name="Goldberg J."/>
            <person name="Griggs A."/>
            <person name="Gujja S."/>
            <person name="Hansen M."/>
            <person name="Howarth C."/>
            <person name="Imamovic A."/>
            <person name="Larimer J."/>
            <person name="McCowan C."/>
            <person name="Murphy C."/>
            <person name="Neiman D."/>
            <person name="Pearson M."/>
            <person name="Priest M."/>
            <person name="Roberts A."/>
            <person name="Saif S."/>
            <person name="Shea T."/>
            <person name="Sisk P."/>
            <person name="Sykes S."/>
            <person name="Wortman J."/>
            <person name="Nusbaum C."/>
            <person name="Birren B."/>
        </authorList>
    </citation>
    <scope>NUCLEOTIDE SEQUENCE [LARGE SCALE GENOMIC DNA]</scope>
    <source>
        <strain evidence="1 2">NIPH 900</strain>
    </source>
</reference>
<dbReference type="AlphaFoldDB" id="N8Y088"/>
<evidence type="ECO:0000313" key="2">
    <source>
        <dbReference type="Proteomes" id="UP000018438"/>
    </source>
</evidence>
<evidence type="ECO:0008006" key="3">
    <source>
        <dbReference type="Google" id="ProtNLM"/>
    </source>
</evidence>
<evidence type="ECO:0000313" key="1">
    <source>
        <dbReference type="EMBL" id="ENV14744.1"/>
    </source>
</evidence>
<dbReference type="PATRIC" id="fig|1217675.3.peg.84"/>
<dbReference type="HOGENOM" id="CLU_460528_0_0_6"/>
<keyword evidence="2" id="KW-1185">Reference proteome</keyword>
<sequence>MYSKEELAKISKAQAKEVSLTAKFIQKMNFGQPVAGNNVSFGQQYDSMVAAATEKNIDKGSYMPEALRVIEEKLAGKILPDGSGSAFHGILDSINSGVTAYRNRHGGDMPSTHLVASALANAALLYDGLDSTKTNGIYDSASTGQQAAKEFFMDSVSSGQSSHVAEVPALAMVTIATTIANAIPIVAYLPNPKGTQTVPLVYVRQISKNSYGQMQKAEFLDGANAGAQYFDAVHRLEMTTADDKTFTVKAFRCVEPGTYTPDVNSGRLPLVAGANLVTIAGIPVASDEHNHGIGGITSGEVPIQGLSLNGFEYEGVVYKVVSGTTNLDTDTVTITLDKALPADTKVLAHVVANYEAKDNNNAPILSAPSVDAKLDYSSVTAYGIRAIYTATIDALTQMQNELGIDMRSAFVAVVIAKLMLEQNVRLLGQAKDRAYGQGTIRAVDLNRGSDMTQAFNTTASIASELVPAMEEMKRRVIAKSAHAPSGFDIYVTGSVSTLVKTLADDTNFIPTGLTLGAPNNIVRIGSRGSDNYYYLPSDLEILEEGEKQVAGQSVAYSEMLITARNAEPAKSVFVGHIAVPVVTDDVRAVAFESGVQFYTRQACEMNRNTRFGSQVAVLQVLNVPKSLTQEV</sequence>
<dbReference type="EMBL" id="APPI01000003">
    <property type="protein sequence ID" value="ENV14744.1"/>
    <property type="molecule type" value="Genomic_DNA"/>
</dbReference>
<proteinExistence type="predicted"/>
<organism evidence="1 2">
    <name type="scientific">Acinetobacter schindleri NIPH 900</name>
    <dbReference type="NCBI Taxonomy" id="1217675"/>
    <lineage>
        <taxon>Bacteria</taxon>
        <taxon>Pseudomonadati</taxon>
        <taxon>Pseudomonadota</taxon>
        <taxon>Gammaproteobacteria</taxon>
        <taxon>Moraxellales</taxon>
        <taxon>Moraxellaceae</taxon>
        <taxon>Acinetobacter</taxon>
    </lineage>
</organism>
<dbReference type="RefSeq" id="WP_004811519.1">
    <property type="nucleotide sequence ID" value="NZ_KB849446.1"/>
</dbReference>
<name>N8Y088_9GAMM</name>
<protein>
    <recommendedName>
        <fullName evidence="3">Capsid protein</fullName>
    </recommendedName>
</protein>
<accession>N8Y088</accession>